<name>A0A1Q9D6Q4_SYMMI</name>
<dbReference type="OrthoDB" id="409780at2759"/>
<dbReference type="Proteomes" id="UP000186817">
    <property type="component" value="Unassembled WGS sequence"/>
</dbReference>
<gene>
    <name evidence="6" type="primary">Rcbtb2</name>
    <name evidence="6" type="ORF">AK812_SmicGene27512</name>
</gene>
<feature type="repeat" description="RCC1" evidence="2">
    <location>
        <begin position="603"/>
        <end position="656"/>
    </location>
</feature>
<dbReference type="Gene3D" id="2.130.10.30">
    <property type="entry name" value="Regulator of chromosome condensation 1/beta-lactamase-inhibitor protein II"/>
    <property type="match status" value="1"/>
</dbReference>
<accession>A0A1Q9D6Q4</accession>
<dbReference type="PROSITE" id="PS50012">
    <property type="entry name" value="RCC1_3"/>
    <property type="match status" value="2"/>
</dbReference>
<dbReference type="EMBL" id="LSRX01000692">
    <property type="protein sequence ID" value="OLP90861.1"/>
    <property type="molecule type" value="Genomic_DNA"/>
</dbReference>
<dbReference type="InterPro" id="IPR000157">
    <property type="entry name" value="TIR_dom"/>
</dbReference>
<evidence type="ECO:0000313" key="7">
    <source>
        <dbReference type="Proteomes" id="UP000186817"/>
    </source>
</evidence>
<feature type="transmembrane region" description="Helical" evidence="4">
    <location>
        <begin position="70"/>
        <end position="95"/>
    </location>
</feature>
<feature type="transmembrane region" description="Helical" evidence="4">
    <location>
        <begin position="107"/>
        <end position="124"/>
    </location>
</feature>
<evidence type="ECO:0000256" key="3">
    <source>
        <dbReference type="SAM" id="MobiDB-lite"/>
    </source>
</evidence>
<dbReference type="InterPro" id="IPR051625">
    <property type="entry name" value="Signaling_Regulatory_Domain"/>
</dbReference>
<comment type="caution">
    <text evidence="6">The sequence shown here is derived from an EMBL/GenBank/DDBJ whole genome shotgun (WGS) entry which is preliminary data.</text>
</comment>
<dbReference type="AlphaFoldDB" id="A0A1Q9D6Q4"/>
<evidence type="ECO:0000256" key="4">
    <source>
        <dbReference type="SAM" id="Phobius"/>
    </source>
</evidence>
<dbReference type="SUPFAM" id="SSF50985">
    <property type="entry name" value="RCC1/BLIP-II"/>
    <property type="match status" value="1"/>
</dbReference>
<keyword evidence="7" id="KW-1185">Reference proteome</keyword>
<evidence type="ECO:0000259" key="5">
    <source>
        <dbReference type="Pfam" id="PF01582"/>
    </source>
</evidence>
<dbReference type="Pfam" id="PF00415">
    <property type="entry name" value="RCC1"/>
    <property type="match status" value="2"/>
</dbReference>
<evidence type="ECO:0000313" key="6">
    <source>
        <dbReference type="EMBL" id="OLP90861.1"/>
    </source>
</evidence>
<dbReference type="PRINTS" id="PR00633">
    <property type="entry name" value="RCCNDNSATION"/>
</dbReference>
<feature type="repeat" description="RCC1" evidence="2">
    <location>
        <begin position="657"/>
        <end position="706"/>
    </location>
</feature>
<dbReference type="SUPFAM" id="SSF52200">
    <property type="entry name" value="Toll/Interleukin receptor TIR domain"/>
    <property type="match status" value="1"/>
</dbReference>
<evidence type="ECO:0000256" key="1">
    <source>
        <dbReference type="ARBA" id="ARBA00022737"/>
    </source>
</evidence>
<dbReference type="PANTHER" id="PTHR22872">
    <property type="entry name" value="BTK-BINDING PROTEIN-RELATED"/>
    <property type="match status" value="1"/>
</dbReference>
<dbReference type="Pfam" id="PF01582">
    <property type="entry name" value="TIR"/>
    <property type="match status" value="1"/>
</dbReference>
<reference evidence="6 7" key="1">
    <citation type="submission" date="2016-02" db="EMBL/GenBank/DDBJ databases">
        <title>Genome analysis of coral dinoflagellate symbionts highlights evolutionary adaptations to a symbiotic lifestyle.</title>
        <authorList>
            <person name="Aranda M."/>
            <person name="Li Y."/>
            <person name="Liew Y.J."/>
            <person name="Baumgarten S."/>
            <person name="Simakov O."/>
            <person name="Wilson M."/>
            <person name="Piel J."/>
            <person name="Ashoor H."/>
            <person name="Bougouffa S."/>
            <person name="Bajic V.B."/>
            <person name="Ryu T."/>
            <person name="Ravasi T."/>
            <person name="Bayer T."/>
            <person name="Micklem G."/>
            <person name="Kim H."/>
            <person name="Bhak J."/>
            <person name="Lajeunesse T.C."/>
            <person name="Voolstra C.R."/>
        </authorList>
    </citation>
    <scope>NUCLEOTIDE SEQUENCE [LARGE SCALE GENOMIC DNA]</scope>
    <source>
        <strain evidence="6 7">CCMP2467</strain>
    </source>
</reference>
<keyword evidence="4" id="KW-0812">Transmembrane</keyword>
<feature type="transmembrane region" description="Helical" evidence="4">
    <location>
        <begin position="200"/>
        <end position="221"/>
    </location>
</feature>
<sequence length="1075" mass="119186">MIPRGFSGELPTALEPDLLQGAPLSTCLGGWGQHWSSSLTARNQQSLSQRTTKIDAFLSHDWGTSRWLKFLSLTFIFNANGAVSWTVLVCILFGILTGLKIMPDSDLLLVLLGYAALFFFLFFWQRVRDPFLGSPLVFLDKLCISQTDPVKKEQGILGLGGFLRVSQRLIVLWSPRYFSRLWCTYELVTYLRLNGGMRKVYVMPVKMAVLLLIMSVVWQAVRISNLVWTYTAEDPYWRSVALAGMAFTFLATVPLYNSIGLELFSDIEELPRQLRAFQIQQAACTCCLKGHRHPETGEELACDRQLVFSTLRTWHGPSVEDPNNDDYLERFNELVQTQLSKSLLGSVGGDVLVLSDYIKFTVGCNAPWIARWVSSLMEGPTEDLEGFLWFSWLLREVVDQLMIYLLMFYLMRVSMLLWKAGLPLLERMSRKTLSLVMVIPLTLLTAAAWLPWWLGESLSPGESSVPIMPLMILVLIDAVLFVNFRSRDAQEEASISEYDQSVSEGVQGRFTEEFSEGEETEEPEEATETTAVSDPVQAESSEVGSAFRQYVFVASSAVGCTVLVWGTLDGIVYSDMTEVADASSGAVAADCGYAHVAFRTANGQVFALGANDRGQLGDGAAQASPLPVLVETAAVTGSPVTAIACGYAHTVALTEAGEVMTWGANDVGQLGDASAEDRRIPQRVFQQNDCVGVAAGWHHTACWDCERGEVWVWGSNLCGQVGDGTKECALAPHRVLRQYPLVMHPSRLAVSFLQLMEFQEKVQEESRITYPVMTVREVVHQVVCPATASQPNLGYARLLNSERPLLGEAFISHSWDGPFVAFAEAVVEVFSSWKKPPNLWISFLALSVHTVVPVRLRAAPQEAPWALALQRAKTVLLVRNRRCDVYKRLWCVFELYIASGLGFLSRPGGLLVHGANHPATERTVRISGCETTLPEDKEWLLSYFDLQPGSIEEHQLCQQPLEESFDKKLGDERSPIAFTPKRQAEAKAARPAMPITAAELTSKAAMLNSVEAQDRRAGPDTRLLQAIGHLCLHLECDAAKVATVLGLSLRRLTTAPPRDLEDFAYKVLAGFYSDD</sequence>
<proteinExistence type="predicted"/>
<feature type="transmembrane region" description="Helical" evidence="4">
    <location>
        <begin position="466"/>
        <end position="484"/>
    </location>
</feature>
<keyword evidence="1" id="KW-0677">Repeat</keyword>
<keyword evidence="4" id="KW-0472">Membrane</keyword>
<dbReference type="InterPro" id="IPR009091">
    <property type="entry name" value="RCC1/BLIP-II"/>
</dbReference>
<dbReference type="InterPro" id="IPR000408">
    <property type="entry name" value="Reg_chr_condens"/>
</dbReference>
<evidence type="ECO:0000256" key="2">
    <source>
        <dbReference type="PROSITE-ProRule" id="PRU00235"/>
    </source>
</evidence>
<feature type="transmembrane region" description="Helical" evidence="4">
    <location>
        <begin position="432"/>
        <end position="454"/>
    </location>
</feature>
<feature type="transmembrane region" description="Helical" evidence="4">
    <location>
        <begin position="550"/>
        <end position="568"/>
    </location>
</feature>
<dbReference type="GO" id="GO:0007165">
    <property type="term" value="P:signal transduction"/>
    <property type="evidence" value="ECO:0007669"/>
    <property type="project" value="InterPro"/>
</dbReference>
<keyword evidence="4" id="KW-1133">Transmembrane helix</keyword>
<feature type="compositionally biased region" description="Acidic residues" evidence="3">
    <location>
        <begin position="513"/>
        <end position="527"/>
    </location>
</feature>
<organism evidence="6 7">
    <name type="scientific">Symbiodinium microadriaticum</name>
    <name type="common">Dinoflagellate</name>
    <name type="synonym">Zooxanthella microadriatica</name>
    <dbReference type="NCBI Taxonomy" id="2951"/>
    <lineage>
        <taxon>Eukaryota</taxon>
        <taxon>Sar</taxon>
        <taxon>Alveolata</taxon>
        <taxon>Dinophyceae</taxon>
        <taxon>Suessiales</taxon>
        <taxon>Symbiodiniaceae</taxon>
        <taxon>Symbiodinium</taxon>
    </lineage>
</organism>
<feature type="transmembrane region" description="Helical" evidence="4">
    <location>
        <begin position="236"/>
        <end position="256"/>
    </location>
</feature>
<dbReference type="InterPro" id="IPR035897">
    <property type="entry name" value="Toll_tir_struct_dom_sf"/>
</dbReference>
<feature type="region of interest" description="Disordered" evidence="3">
    <location>
        <begin position="512"/>
        <end position="538"/>
    </location>
</feature>
<feature type="domain" description="TIR" evidence="5">
    <location>
        <begin position="142"/>
        <end position="209"/>
    </location>
</feature>
<protein>
    <submittedName>
        <fullName evidence="6">RCC1 and BTB domain-containing protein 2</fullName>
    </submittedName>
</protein>